<evidence type="ECO:0008006" key="3">
    <source>
        <dbReference type="Google" id="ProtNLM"/>
    </source>
</evidence>
<keyword evidence="1" id="KW-0472">Membrane</keyword>
<keyword evidence="1" id="KW-0812">Transmembrane</keyword>
<sequence length="188" mass="21698">MEQAALKKMRTKQIAISNLFVGLMIIIFFMLIQIVKIQLTHFLFCLGILILIQGILGFIRKGTTKSFIPILEQVAIYEKEKLGKEWEKEKRLDHVWKIILSVIMFIQSFTLQNVDNAFSDVDPALIIFLFLMVLAILNISMLFRFRKIDRSTVGELTGYTKESNIMAIALGFFMAIVIFIFIVIFILP</sequence>
<protein>
    <recommendedName>
        <fullName evidence="3">DUF4181 domain-containing protein</fullName>
    </recommendedName>
</protein>
<evidence type="ECO:0000256" key="1">
    <source>
        <dbReference type="SAM" id="Phobius"/>
    </source>
</evidence>
<feature type="transmembrane region" description="Helical" evidence="1">
    <location>
        <begin position="165"/>
        <end position="187"/>
    </location>
</feature>
<name>A0AAU7FMX2_9BACI</name>
<evidence type="ECO:0000313" key="2">
    <source>
        <dbReference type="EMBL" id="XBM04928.1"/>
    </source>
</evidence>
<reference evidence="2" key="1">
    <citation type="submission" date="2024-05" db="EMBL/GenBank/DDBJ databases">
        <authorList>
            <person name="Liu Z."/>
        </authorList>
    </citation>
    <scope>NUCLEOTIDE SEQUENCE</scope>
    <source>
        <strain evidence="2">BS1807G30</strain>
    </source>
</reference>
<organism evidence="2">
    <name type="scientific">Bacillus sp. BS1807G30</name>
    <dbReference type="NCBI Taxonomy" id="3153756"/>
    <lineage>
        <taxon>Bacteria</taxon>
        <taxon>Bacillati</taxon>
        <taxon>Bacillota</taxon>
        <taxon>Bacilli</taxon>
        <taxon>Bacillales</taxon>
        <taxon>Bacillaceae</taxon>
        <taxon>Bacillus</taxon>
    </lineage>
</organism>
<feature type="transmembrane region" description="Helical" evidence="1">
    <location>
        <begin position="94"/>
        <end position="112"/>
    </location>
</feature>
<gene>
    <name evidence="2" type="ORF">ABG082_03925</name>
</gene>
<feature type="transmembrane region" description="Helical" evidence="1">
    <location>
        <begin position="41"/>
        <end position="59"/>
    </location>
</feature>
<proteinExistence type="predicted"/>
<accession>A0AAU7FMX2</accession>
<keyword evidence="1" id="KW-1133">Transmembrane helix</keyword>
<dbReference type="AlphaFoldDB" id="A0AAU7FMX2"/>
<feature type="transmembrane region" description="Helical" evidence="1">
    <location>
        <begin position="124"/>
        <end position="145"/>
    </location>
</feature>
<feature type="transmembrane region" description="Helical" evidence="1">
    <location>
        <begin position="15"/>
        <end position="35"/>
    </location>
</feature>
<dbReference type="RefSeq" id="WP_025206950.1">
    <property type="nucleotide sequence ID" value="NZ_CP157353.1"/>
</dbReference>
<dbReference type="EMBL" id="CP157353">
    <property type="protein sequence ID" value="XBM04928.1"/>
    <property type="molecule type" value="Genomic_DNA"/>
</dbReference>